<dbReference type="PROSITE" id="PS50157">
    <property type="entry name" value="ZINC_FINGER_C2H2_2"/>
    <property type="match status" value="7"/>
</dbReference>
<dbReference type="SMART" id="SM00355">
    <property type="entry name" value="ZnF_C2H2"/>
    <property type="match status" value="8"/>
</dbReference>
<evidence type="ECO:0000256" key="5">
    <source>
        <dbReference type="ARBA" id="ARBA00022833"/>
    </source>
</evidence>
<dbReference type="FunFam" id="3.30.160.60:FF:000624">
    <property type="entry name" value="zinc finger protein 697"/>
    <property type="match status" value="1"/>
</dbReference>
<dbReference type="InterPro" id="IPR013087">
    <property type="entry name" value="Znf_C2H2_type"/>
</dbReference>
<evidence type="ECO:0000256" key="8">
    <source>
        <dbReference type="PROSITE-ProRule" id="PRU00042"/>
    </source>
</evidence>
<feature type="domain" description="C2H2-type" evidence="11">
    <location>
        <begin position="371"/>
        <end position="398"/>
    </location>
</feature>
<name>A0A7M6DLE4_9CNID</name>
<evidence type="ECO:0000256" key="4">
    <source>
        <dbReference type="ARBA" id="ARBA00022771"/>
    </source>
</evidence>
<dbReference type="Pfam" id="PF00385">
    <property type="entry name" value="Chromo"/>
    <property type="match status" value="1"/>
</dbReference>
<keyword evidence="13" id="KW-1185">Reference proteome</keyword>
<comment type="subcellular location">
    <subcellularLocation>
        <location evidence="1">Nucleus</location>
    </subcellularLocation>
</comment>
<dbReference type="InterPro" id="IPR016197">
    <property type="entry name" value="Chromo-like_dom_sf"/>
</dbReference>
<evidence type="ECO:0000313" key="12">
    <source>
        <dbReference type="EnsemblMetazoa" id="CLYHEMP014899.1"/>
    </source>
</evidence>
<feature type="domain" description="C2H2-type" evidence="11">
    <location>
        <begin position="457"/>
        <end position="483"/>
    </location>
</feature>
<keyword evidence="6" id="KW-0238">DNA-binding</keyword>
<evidence type="ECO:0000313" key="13">
    <source>
        <dbReference type="Proteomes" id="UP000594262"/>
    </source>
</evidence>
<dbReference type="InterPro" id="IPR000953">
    <property type="entry name" value="Chromo/chromo_shadow_dom"/>
</dbReference>
<keyword evidence="2" id="KW-0479">Metal-binding</keyword>
<protein>
    <recommendedName>
        <fullName evidence="14">Zinc finger protein</fullName>
    </recommendedName>
</protein>
<dbReference type="OrthoDB" id="3437960at2759"/>
<evidence type="ECO:0000256" key="9">
    <source>
        <dbReference type="SAM" id="MobiDB-lite"/>
    </source>
</evidence>
<feature type="domain" description="C2H2-type" evidence="11">
    <location>
        <begin position="315"/>
        <end position="342"/>
    </location>
</feature>
<dbReference type="PROSITE" id="PS00028">
    <property type="entry name" value="ZINC_FINGER_C2H2_1"/>
    <property type="match status" value="7"/>
</dbReference>
<evidence type="ECO:0000259" key="11">
    <source>
        <dbReference type="PROSITE" id="PS50157"/>
    </source>
</evidence>
<evidence type="ECO:0000256" key="6">
    <source>
        <dbReference type="ARBA" id="ARBA00023125"/>
    </source>
</evidence>
<evidence type="ECO:0000256" key="2">
    <source>
        <dbReference type="ARBA" id="ARBA00022723"/>
    </source>
</evidence>
<accession>A0A7M6DLE4</accession>
<feature type="domain" description="C2H2-type" evidence="11">
    <location>
        <begin position="343"/>
        <end position="370"/>
    </location>
</feature>
<evidence type="ECO:0000259" key="10">
    <source>
        <dbReference type="PROSITE" id="PS50013"/>
    </source>
</evidence>
<keyword evidence="3" id="KW-0677">Repeat</keyword>
<dbReference type="InterPro" id="IPR036236">
    <property type="entry name" value="Znf_C2H2_sf"/>
</dbReference>
<dbReference type="CDD" id="cd00024">
    <property type="entry name" value="CD_CSD"/>
    <property type="match status" value="1"/>
</dbReference>
<reference evidence="12" key="1">
    <citation type="submission" date="2021-01" db="UniProtKB">
        <authorList>
            <consortium name="EnsemblMetazoa"/>
        </authorList>
    </citation>
    <scope>IDENTIFICATION</scope>
</reference>
<dbReference type="SUPFAM" id="SSF54160">
    <property type="entry name" value="Chromo domain-like"/>
    <property type="match status" value="1"/>
</dbReference>
<evidence type="ECO:0000256" key="7">
    <source>
        <dbReference type="ARBA" id="ARBA00023242"/>
    </source>
</evidence>
<dbReference type="Gene3D" id="3.30.160.60">
    <property type="entry name" value="Classic Zinc Finger"/>
    <property type="match status" value="6"/>
</dbReference>
<dbReference type="InterPro" id="IPR050888">
    <property type="entry name" value="ZnF_C2H2-type_TF"/>
</dbReference>
<dbReference type="GO" id="GO:0005634">
    <property type="term" value="C:nucleus"/>
    <property type="evidence" value="ECO:0007669"/>
    <property type="project" value="UniProtKB-SubCell"/>
</dbReference>
<dbReference type="EnsemblMetazoa" id="CLYHEMT014899.1">
    <property type="protein sequence ID" value="CLYHEMP014899.1"/>
    <property type="gene ID" value="CLYHEMG014899"/>
</dbReference>
<organism evidence="12 13">
    <name type="scientific">Clytia hemisphaerica</name>
    <dbReference type="NCBI Taxonomy" id="252671"/>
    <lineage>
        <taxon>Eukaryota</taxon>
        <taxon>Metazoa</taxon>
        <taxon>Cnidaria</taxon>
        <taxon>Hydrozoa</taxon>
        <taxon>Hydroidolina</taxon>
        <taxon>Leptothecata</taxon>
        <taxon>Obeliida</taxon>
        <taxon>Clytiidae</taxon>
        <taxon>Clytia</taxon>
    </lineage>
</organism>
<keyword evidence="5" id="KW-0862">Zinc</keyword>
<dbReference type="FunFam" id="3.30.160.60:FF:000186">
    <property type="entry name" value="Zinc finger protein 366"/>
    <property type="match status" value="1"/>
</dbReference>
<dbReference type="PROSITE" id="PS50013">
    <property type="entry name" value="CHROMO_2"/>
    <property type="match status" value="1"/>
</dbReference>
<dbReference type="FunFam" id="3.30.160.60:FF:000303">
    <property type="entry name" value="Zinc finger protein 41"/>
    <property type="match status" value="1"/>
</dbReference>
<dbReference type="Proteomes" id="UP000594262">
    <property type="component" value="Unplaced"/>
</dbReference>
<sequence>MSGGDFLSVHHSPLPHKESLRCLCRVRILQTEWNKMAEFLFHKGSPTYLQPENADVMNISQFMAQNLRQAPPPLAPPTKHTFEISEGESVEIEKIVAAEKKDGQLFYKVKWVKYTWEAEESIQHLPHLIDGYWREHFYQNINQAVIDTGGITAVNTTESTDLTRNKSVVVNQTDNRTDAQKAVVAVQQPSAGNVAGTATVQLSTTQGQGEGTKITTVSGDQATVVNGAVLSAVTTGNVGESNDVILEFQMPQNKVDHTYQNRLITVGTTSITGDKKSRRAYPLERKYICTVCQKAFDRNTSLTRHMLVHTREKPFKCQLCDKAFSQNAHLKRHILIHIGQKSYQCNKCGKMFIEKGGLARHEATHSTDKPWVCNQCGKAFVLNEYLQRHLFLHTGQKPYQCNECGRLFADGSSWRAHKLTHNKEKKYKCPVCQKMLKCKRNFKKHVQAHSEDKDLKHKCEICHDRFPNKKALRDHYRKAKKYHRCKTCKKFLKSRARYLAHAEFHDPDSDKYDPTAKIAGEEFDDEKFDDTISEDDSGKSDDEENPSDNQSQPMHHHHQTMVIPASAGGGSMVHNQSVVVGVPNAQQQSDEILSKILASSGKVVQQSDQTTGSAVSALTALYLKAEGGDDQVPAHLQVQTDNESNSQVIQAIGSSIEGSDIASNLQSASQQVDLSIQLASGETVQHHLNATESMHHAMAARDAVQHHLTPTETIQHHMAATENVHHHLTTNETVQQMQYTNVSNTLDLQQMPAEQHLETLAGPNPIDNTGTQLNTPDNSQTNENVVHADRQQAQETIILITQNNDVDMQQMREL</sequence>
<feature type="domain" description="Chromo" evidence="10">
    <location>
        <begin position="90"/>
        <end position="144"/>
    </location>
</feature>
<dbReference type="Gene3D" id="2.40.50.40">
    <property type="match status" value="1"/>
</dbReference>
<dbReference type="SUPFAM" id="SSF57667">
    <property type="entry name" value="beta-beta-alpha zinc fingers"/>
    <property type="match status" value="4"/>
</dbReference>
<feature type="domain" description="C2H2-type" evidence="11">
    <location>
        <begin position="399"/>
        <end position="426"/>
    </location>
</feature>
<dbReference type="GO" id="GO:0008270">
    <property type="term" value="F:zinc ion binding"/>
    <property type="evidence" value="ECO:0007669"/>
    <property type="project" value="UniProtKB-KW"/>
</dbReference>
<dbReference type="PANTHER" id="PTHR24406">
    <property type="entry name" value="TRANSCRIPTIONAL REPRESSOR CTCFL-RELATED"/>
    <property type="match status" value="1"/>
</dbReference>
<dbReference type="InterPro" id="IPR023780">
    <property type="entry name" value="Chromo_domain"/>
</dbReference>
<feature type="domain" description="C2H2-type" evidence="11">
    <location>
        <begin position="427"/>
        <end position="454"/>
    </location>
</feature>
<dbReference type="FunFam" id="3.30.160.60:FF:002061">
    <property type="entry name" value="Uncharacterized protein"/>
    <property type="match status" value="1"/>
</dbReference>
<dbReference type="Pfam" id="PF00096">
    <property type="entry name" value="zf-C2H2"/>
    <property type="match status" value="5"/>
</dbReference>
<dbReference type="GO" id="GO:1990837">
    <property type="term" value="F:sequence-specific double-stranded DNA binding"/>
    <property type="evidence" value="ECO:0007669"/>
    <property type="project" value="UniProtKB-ARBA"/>
</dbReference>
<proteinExistence type="predicted"/>
<dbReference type="FunFam" id="3.30.160.60:FF:001009">
    <property type="entry name" value="Zinc finger protein 26"/>
    <property type="match status" value="1"/>
</dbReference>
<feature type="region of interest" description="Disordered" evidence="9">
    <location>
        <begin position="523"/>
        <end position="558"/>
    </location>
</feature>
<evidence type="ECO:0000256" key="3">
    <source>
        <dbReference type="ARBA" id="ARBA00022737"/>
    </source>
</evidence>
<evidence type="ECO:0008006" key="14">
    <source>
        <dbReference type="Google" id="ProtNLM"/>
    </source>
</evidence>
<keyword evidence="7" id="KW-0539">Nucleus</keyword>
<feature type="domain" description="C2H2-type" evidence="11">
    <location>
        <begin position="287"/>
        <end position="314"/>
    </location>
</feature>
<feature type="compositionally biased region" description="Acidic residues" evidence="9">
    <location>
        <begin position="523"/>
        <end position="546"/>
    </location>
</feature>
<evidence type="ECO:0000256" key="1">
    <source>
        <dbReference type="ARBA" id="ARBA00004123"/>
    </source>
</evidence>
<dbReference type="AlphaFoldDB" id="A0A7M6DLE4"/>
<keyword evidence="4 8" id="KW-0863">Zinc-finger</keyword>